<dbReference type="OrthoDB" id="329835at2759"/>
<dbReference type="AlphaFoldDB" id="A0A423WB69"/>
<dbReference type="Gene3D" id="3.90.180.10">
    <property type="entry name" value="Medium-chain alcohol dehydrogenases, catalytic domain"/>
    <property type="match status" value="1"/>
</dbReference>
<dbReference type="Pfam" id="PF13602">
    <property type="entry name" value="ADH_zinc_N_2"/>
    <property type="match status" value="1"/>
</dbReference>
<keyword evidence="2" id="KW-1185">Reference proteome</keyword>
<dbReference type="STRING" id="252740.A0A423WB69"/>
<dbReference type="Proteomes" id="UP000284375">
    <property type="component" value="Unassembled WGS sequence"/>
</dbReference>
<dbReference type="EMBL" id="LJZO01000008">
    <property type="protein sequence ID" value="ROW00607.1"/>
    <property type="molecule type" value="Genomic_DNA"/>
</dbReference>
<name>A0A423WB69_CYTCH</name>
<organism evidence="1 2">
    <name type="scientific">Cytospora chrysosperma</name>
    <name type="common">Cytospora canker fungus</name>
    <name type="synonym">Sphaeria chrysosperma</name>
    <dbReference type="NCBI Taxonomy" id="252740"/>
    <lineage>
        <taxon>Eukaryota</taxon>
        <taxon>Fungi</taxon>
        <taxon>Dikarya</taxon>
        <taxon>Ascomycota</taxon>
        <taxon>Pezizomycotina</taxon>
        <taxon>Sordariomycetes</taxon>
        <taxon>Sordariomycetidae</taxon>
        <taxon>Diaporthales</taxon>
        <taxon>Cytosporaceae</taxon>
        <taxon>Cytospora</taxon>
    </lineage>
</organism>
<evidence type="ECO:0008006" key="3">
    <source>
        <dbReference type="Google" id="ProtNLM"/>
    </source>
</evidence>
<accession>A0A423WB69</accession>
<comment type="caution">
    <text evidence="1">The sequence shown here is derived from an EMBL/GenBank/DDBJ whole genome shotgun (WGS) entry which is preliminary data.</text>
</comment>
<proteinExistence type="predicted"/>
<evidence type="ECO:0000313" key="2">
    <source>
        <dbReference type="Proteomes" id="UP000284375"/>
    </source>
</evidence>
<protein>
    <recommendedName>
        <fullName evidence="3">Alcohol dehydrogenase-like C-terminal domain-containing protein</fullName>
    </recommendedName>
</protein>
<gene>
    <name evidence="1" type="ORF">VSDG_03178</name>
</gene>
<sequence length="92" mass="10638">MSMISSVYFAKNVSFYAVDLVGYFSHRREKGKRLLHEAMELVADGRIHYPKPLHIYQLDAVEDAFRYFQSGKNTGRIIIRVNPSTAVQDMEI</sequence>
<evidence type="ECO:0000313" key="1">
    <source>
        <dbReference type="EMBL" id="ROW00607.1"/>
    </source>
</evidence>
<reference evidence="1 2" key="1">
    <citation type="submission" date="2015-09" db="EMBL/GenBank/DDBJ databases">
        <title>Host preference determinants of Valsa canker pathogens revealed by comparative genomics.</title>
        <authorList>
            <person name="Yin Z."/>
            <person name="Huang L."/>
        </authorList>
    </citation>
    <scope>NUCLEOTIDE SEQUENCE [LARGE SCALE GENOMIC DNA]</scope>
    <source>
        <strain evidence="1 2">YSFL</strain>
    </source>
</reference>